<proteinExistence type="inferred from homology"/>
<dbReference type="InterPro" id="IPR036291">
    <property type="entry name" value="NAD(P)-bd_dom_sf"/>
</dbReference>
<dbReference type="PANTHER" id="PTHR24320:SF282">
    <property type="entry name" value="WW DOMAIN-CONTAINING OXIDOREDUCTASE"/>
    <property type="match status" value="1"/>
</dbReference>
<keyword evidence="2" id="KW-0521">NADP</keyword>
<protein>
    <recommendedName>
        <fullName evidence="7">NAD(P)-binding protein</fullName>
    </recommendedName>
</protein>
<reference evidence="5 6" key="1">
    <citation type="submission" date="2014-04" db="EMBL/GenBank/DDBJ databases">
        <title>Evolutionary Origins and Diversification of the Mycorrhizal Mutualists.</title>
        <authorList>
            <consortium name="DOE Joint Genome Institute"/>
            <consortium name="Mycorrhizal Genomics Consortium"/>
            <person name="Kohler A."/>
            <person name="Kuo A."/>
            <person name="Nagy L.G."/>
            <person name="Floudas D."/>
            <person name="Copeland A."/>
            <person name="Barry K.W."/>
            <person name="Cichocki N."/>
            <person name="Veneault-Fourrey C."/>
            <person name="LaButti K."/>
            <person name="Lindquist E.A."/>
            <person name="Lipzen A."/>
            <person name="Lundell T."/>
            <person name="Morin E."/>
            <person name="Murat C."/>
            <person name="Riley R."/>
            <person name="Ohm R."/>
            <person name="Sun H."/>
            <person name="Tunlid A."/>
            <person name="Henrissat B."/>
            <person name="Grigoriev I.V."/>
            <person name="Hibbett D.S."/>
            <person name="Martin F."/>
        </authorList>
    </citation>
    <scope>NUCLEOTIDE SEQUENCE [LARGE SCALE GENOMIC DNA]</scope>
    <source>
        <strain evidence="5 6">FD-317 M1</strain>
    </source>
</reference>
<dbReference type="Proteomes" id="UP000053593">
    <property type="component" value="Unassembled WGS sequence"/>
</dbReference>
<dbReference type="GO" id="GO:0016491">
    <property type="term" value="F:oxidoreductase activity"/>
    <property type="evidence" value="ECO:0007669"/>
    <property type="project" value="UniProtKB-KW"/>
</dbReference>
<evidence type="ECO:0000256" key="4">
    <source>
        <dbReference type="SAM" id="Coils"/>
    </source>
</evidence>
<sequence>MFGARETLELTDLHGKVAIVTGGNSGIGYATIQFLTEQGAKVYMGSRNEEKALTAIEQLQENLRQKNKTGGSVHWLRLDLLDPRLAERAAEEIIRKEKRLDILINNAAGGTPNSMTKDGLLEMMVVNYISHFVLTETLLPLLKSTAAEKDSDVRIINLTSAYHAKVKVDSFVGKETLNKQYGDTMKGHLYGVTKLANILHTKHLQSRLNSEGARITCITLHPGVVATPGVYQLFSSSGLLQKLLAKTIIPLFFQEPRQGAMNSAFAAASKQVAAARESTDEAEKKMYEGVYLMPIGKITEPSKYAKDERLQNELYETTREILDEMGL</sequence>
<dbReference type="OrthoDB" id="191139at2759"/>
<keyword evidence="4" id="KW-0175">Coiled coil</keyword>
<dbReference type="PRINTS" id="PR00081">
    <property type="entry name" value="GDHRDH"/>
</dbReference>
<dbReference type="HOGENOM" id="CLU_010194_44_6_1"/>
<feature type="coiled-coil region" evidence="4">
    <location>
        <begin position="46"/>
        <end position="106"/>
    </location>
</feature>
<evidence type="ECO:0000256" key="3">
    <source>
        <dbReference type="ARBA" id="ARBA00023002"/>
    </source>
</evidence>
<keyword evidence="3" id="KW-0560">Oxidoreductase</keyword>
<evidence type="ECO:0000313" key="5">
    <source>
        <dbReference type="EMBL" id="KIK62756.1"/>
    </source>
</evidence>
<dbReference type="Pfam" id="PF00106">
    <property type="entry name" value="adh_short"/>
    <property type="match status" value="1"/>
</dbReference>
<accession>A0A0D0C3N6</accession>
<evidence type="ECO:0008006" key="7">
    <source>
        <dbReference type="Google" id="ProtNLM"/>
    </source>
</evidence>
<dbReference type="EMBL" id="KN834766">
    <property type="protein sequence ID" value="KIK62756.1"/>
    <property type="molecule type" value="Genomic_DNA"/>
</dbReference>
<dbReference type="SUPFAM" id="SSF51735">
    <property type="entry name" value="NAD(P)-binding Rossmann-fold domains"/>
    <property type="match status" value="1"/>
</dbReference>
<organism evidence="5 6">
    <name type="scientific">Collybiopsis luxurians FD-317 M1</name>
    <dbReference type="NCBI Taxonomy" id="944289"/>
    <lineage>
        <taxon>Eukaryota</taxon>
        <taxon>Fungi</taxon>
        <taxon>Dikarya</taxon>
        <taxon>Basidiomycota</taxon>
        <taxon>Agaricomycotina</taxon>
        <taxon>Agaricomycetes</taxon>
        <taxon>Agaricomycetidae</taxon>
        <taxon>Agaricales</taxon>
        <taxon>Marasmiineae</taxon>
        <taxon>Omphalotaceae</taxon>
        <taxon>Collybiopsis</taxon>
        <taxon>Collybiopsis luxurians</taxon>
    </lineage>
</organism>
<dbReference type="Gene3D" id="3.40.50.720">
    <property type="entry name" value="NAD(P)-binding Rossmann-like Domain"/>
    <property type="match status" value="1"/>
</dbReference>
<name>A0A0D0C3N6_9AGAR</name>
<evidence type="ECO:0000256" key="2">
    <source>
        <dbReference type="ARBA" id="ARBA00022857"/>
    </source>
</evidence>
<dbReference type="AlphaFoldDB" id="A0A0D0C3N6"/>
<evidence type="ECO:0000256" key="1">
    <source>
        <dbReference type="ARBA" id="ARBA00006484"/>
    </source>
</evidence>
<keyword evidence="6" id="KW-1185">Reference proteome</keyword>
<gene>
    <name evidence="5" type="ORF">GYMLUDRAFT_197864</name>
</gene>
<dbReference type="InterPro" id="IPR002347">
    <property type="entry name" value="SDR_fam"/>
</dbReference>
<evidence type="ECO:0000313" key="6">
    <source>
        <dbReference type="Proteomes" id="UP000053593"/>
    </source>
</evidence>
<dbReference type="PANTHER" id="PTHR24320">
    <property type="entry name" value="RETINOL DEHYDROGENASE"/>
    <property type="match status" value="1"/>
</dbReference>
<comment type="similarity">
    <text evidence="1">Belongs to the short-chain dehydrogenases/reductases (SDR) family.</text>
</comment>